<evidence type="ECO:0000313" key="15">
    <source>
        <dbReference type="Proteomes" id="UP000695007"/>
    </source>
</evidence>
<dbReference type="InterPro" id="IPR013785">
    <property type="entry name" value="Aldolase_TIM"/>
</dbReference>
<evidence type="ECO:0000256" key="1">
    <source>
        <dbReference type="ARBA" id="ARBA00003125"/>
    </source>
</evidence>
<comment type="subcellular location">
    <subcellularLocation>
        <location evidence="2">Membrane</location>
    </subcellularLocation>
    <subcellularLocation>
        <location evidence="13">Mitochondrion inner membrane</location>
        <topology evidence="13">Single-pass membrane protein</topology>
    </subcellularLocation>
</comment>
<reference evidence="16" key="1">
    <citation type="submission" date="2025-08" db="UniProtKB">
        <authorList>
            <consortium name="RefSeq"/>
        </authorList>
    </citation>
    <scope>IDENTIFICATION</scope>
</reference>
<dbReference type="RefSeq" id="XP_011500179.1">
    <property type="nucleotide sequence ID" value="XM_011501877.1"/>
</dbReference>
<dbReference type="GO" id="GO:0006207">
    <property type="term" value="P:'de novo' pyrimidine nucleobase biosynthetic process"/>
    <property type="evidence" value="ECO:0007669"/>
    <property type="project" value="InterPro"/>
</dbReference>
<dbReference type="GO" id="GO:0006222">
    <property type="term" value="P:UMP biosynthetic process"/>
    <property type="evidence" value="ECO:0007669"/>
    <property type="project" value="InterPro"/>
</dbReference>
<comment type="function">
    <text evidence="1">Catalyzes the conversion of dihydroorotate to orotate with quinone as electron acceptor.</text>
</comment>
<evidence type="ECO:0000256" key="8">
    <source>
        <dbReference type="ARBA" id="ARBA00022643"/>
    </source>
</evidence>
<dbReference type="SUPFAM" id="SSF51395">
    <property type="entry name" value="FMN-linked oxidoreductases"/>
    <property type="match status" value="1"/>
</dbReference>
<keyword evidence="7 13" id="KW-0285">Flavoprotein</keyword>
<accession>A0AAJ6YLA5</accession>
<keyword evidence="13" id="KW-0999">Mitochondrion inner membrane</keyword>
<gene>
    <name evidence="16" type="primary">LOC105364034</name>
</gene>
<comment type="pathway">
    <text evidence="3 13">Pyrimidine metabolism; UMP biosynthesis via de novo pathway; orotate from (S)-dihydroorotate (quinone route): step 1/1.</text>
</comment>
<comment type="catalytic activity">
    <reaction evidence="12 13">
        <text>(S)-dihydroorotate + a quinone = orotate + a quinol</text>
        <dbReference type="Rhea" id="RHEA:30187"/>
        <dbReference type="ChEBI" id="CHEBI:24646"/>
        <dbReference type="ChEBI" id="CHEBI:30839"/>
        <dbReference type="ChEBI" id="CHEBI:30864"/>
        <dbReference type="ChEBI" id="CHEBI:132124"/>
        <dbReference type="EC" id="1.3.5.2"/>
    </reaction>
</comment>
<comment type="cofactor">
    <cofactor evidence="13">
        <name>FMN</name>
        <dbReference type="ChEBI" id="CHEBI:58210"/>
    </cofactor>
    <text evidence="13">Binds 1 FMN per subunit.</text>
</comment>
<evidence type="ECO:0000256" key="3">
    <source>
        <dbReference type="ARBA" id="ARBA00005161"/>
    </source>
</evidence>
<evidence type="ECO:0000256" key="2">
    <source>
        <dbReference type="ARBA" id="ARBA00004370"/>
    </source>
</evidence>
<dbReference type="Proteomes" id="UP000695007">
    <property type="component" value="Unplaced"/>
</dbReference>
<evidence type="ECO:0000256" key="10">
    <source>
        <dbReference type="ARBA" id="ARBA00023002"/>
    </source>
</evidence>
<name>A0AAJ6YLA5_9HYME</name>
<dbReference type="Pfam" id="PF01180">
    <property type="entry name" value="DHO_dh"/>
    <property type="match status" value="1"/>
</dbReference>
<keyword evidence="13" id="KW-0496">Mitochondrion</keyword>
<evidence type="ECO:0000256" key="7">
    <source>
        <dbReference type="ARBA" id="ARBA00022630"/>
    </source>
</evidence>
<dbReference type="AlphaFoldDB" id="A0AAJ6YLA5"/>
<keyword evidence="8 13" id="KW-0288">FMN</keyword>
<keyword evidence="9" id="KW-0665">Pyrimidine biosynthesis</keyword>
<dbReference type="CTD" id="41022"/>
<dbReference type="PROSITE" id="PS00911">
    <property type="entry name" value="DHODEHASE_1"/>
    <property type="match status" value="1"/>
</dbReference>
<dbReference type="InterPro" id="IPR005719">
    <property type="entry name" value="Dihydroorotate_DH_2"/>
</dbReference>
<protein>
    <recommendedName>
        <fullName evidence="6 13">Dihydroorotate dehydrogenase (quinone), mitochondrial</fullName>
        <shortName evidence="13">DHOdehase</shortName>
        <ecNumber evidence="5 13">1.3.5.2</ecNumber>
    </recommendedName>
</protein>
<dbReference type="PANTHER" id="PTHR48109:SF4">
    <property type="entry name" value="DIHYDROOROTATE DEHYDROGENASE (QUINONE), MITOCHONDRIAL"/>
    <property type="match status" value="1"/>
</dbReference>
<dbReference type="PIRSF" id="PIRSF000164">
    <property type="entry name" value="DHO_oxidase"/>
    <property type="match status" value="1"/>
</dbReference>
<dbReference type="NCBIfam" id="NF003652">
    <property type="entry name" value="PRK05286.2-5"/>
    <property type="match status" value="1"/>
</dbReference>
<evidence type="ECO:0000256" key="6">
    <source>
        <dbReference type="ARBA" id="ARBA00017599"/>
    </source>
</evidence>
<evidence type="ECO:0000259" key="14">
    <source>
        <dbReference type="Pfam" id="PF01180"/>
    </source>
</evidence>
<comment type="similarity">
    <text evidence="4 13">Belongs to the dihydroorotate dehydrogenase family. Type 2 subfamily.</text>
</comment>
<dbReference type="NCBIfam" id="NF003645">
    <property type="entry name" value="PRK05286.1-2"/>
    <property type="match status" value="1"/>
</dbReference>
<evidence type="ECO:0000256" key="11">
    <source>
        <dbReference type="ARBA" id="ARBA00023136"/>
    </source>
</evidence>
<proteinExistence type="inferred from homology"/>
<dbReference type="Gene3D" id="3.20.20.70">
    <property type="entry name" value="Aldolase class I"/>
    <property type="match status" value="1"/>
</dbReference>
<dbReference type="NCBIfam" id="TIGR01036">
    <property type="entry name" value="pyrD_sub2"/>
    <property type="match status" value="1"/>
</dbReference>
<dbReference type="InterPro" id="IPR001295">
    <property type="entry name" value="Dihydroorotate_DH_CS"/>
</dbReference>
<dbReference type="InterPro" id="IPR005720">
    <property type="entry name" value="Dihydroorotate_DH_cat"/>
</dbReference>
<evidence type="ECO:0000256" key="12">
    <source>
        <dbReference type="ARBA" id="ARBA00048639"/>
    </source>
</evidence>
<feature type="non-terminal residue" evidence="16">
    <location>
        <position position="1"/>
    </location>
</feature>
<evidence type="ECO:0000256" key="9">
    <source>
        <dbReference type="ARBA" id="ARBA00022975"/>
    </source>
</evidence>
<keyword evidence="10 13" id="KW-0560">Oxidoreductase</keyword>
<keyword evidence="15" id="KW-1185">Reference proteome</keyword>
<dbReference type="EC" id="1.3.5.2" evidence="5 13"/>
<evidence type="ECO:0000256" key="4">
    <source>
        <dbReference type="ARBA" id="ARBA00005359"/>
    </source>
</evidence>
<evidence type="ECO:0000313" key="16">
    <source>
        <dbReference type="RefSeq" id="XP_011500179.1"/>
    </source>
</evidence>
<evidence type="ECO:0000256" key="13">
    <source>
        <dbReference type="RuleBase" id="RU361255"/>
    </source>
</evidence>
<organism evidence="15 16">
    <name type="scientific">Ceratosolen solmsi marchali</name>
    <dbReference type="NCBI Taxonomy" id="326594"/>
    <lineage>
        <taxon>Eukaryota</taxon>
        <taxon>Metazoa</taxon>
        <taxon>Ecdysozoa</taxon>
        <taxon>Arthropoda</taxon>
        <taxon>Hexapoda</taxon>
        <taxon>Insecta</taxon>
        <taxon>Pterygota</taxon>
        <taxon>Neoptera</taxon>
        <taxon>Endopterygota</taxon>
        <taxon>Hymenoptera</taxon>
        <taxon>Apocrita</taxon>
        <taxon>Proctotrupomorpha</taxon>
        <taxon>Chalcidoidea</taxon>
        <taxon>Agaonidae</taxon>
        <taxon>Agaoninae</taxon>
        <taxon>Ceratosolen</taxon>
    </lineage>
</organism>
<dbReference type="KEGG" id="csol:105364034"/>
<keyword evidence="11" id="KW-0472">Membrane</keyword>
<dbReference type="InterPro" id="IPR050074">
    <property type="entry name" value="DHO_dehydrogenase"/>
</dbReference>
<feature type="domain" description="Dihydroorotate dehydrogenase catalytic" evidence="14">
    <location>
        <begin position="9"/>
        <end position="300"/>
    </location>
</feature>
<dbReference type="GO" id="GO:0106430">
    <property type="term" value="F:dihydroorotate dehydrogenase (quinone) activity"/>
    <property type="evidence" value="ECO:0007669"/>
    <property type="project" value="UniProtKB-EC"/>
</dbReference>
<evidence type="ECO:0000256" key="5">
    <source>
        <dbReference type="ARBA" id="ARBA00012791"/>
    </source>
</evidence>
<dbReference type="GeneID" id="105364034"/>
<dbReference type="PROSITE" id="PS00912">
    <property type="entry name" value="DHODEHASE_2"/>
    <property type="match status" value="1"/>
</dbReference>
<dbReference type="InterPro" id="IPR012135">
    <property type="entry name" value="Dihydroorotate_DH_1_2"/>
</dbReference>
<dbReference type="GO" id="GO:0005743">
    <property type="term" value="C:mitochondrial inner membrane"/>
    <property type="evidence" value="ECO:0007669"/>
    <property type="project" value="UniProtKB-SubCell"/>
</dbReference>
<dbReference type="PANTHER" id="PTHR48109">
    <property type="entry name" value="DIHYDROOROTATE DEHYDROGENASE (QUINONE), MITOCHONDRIAL-RELATED"/>
    <property type="match status" value="1"/>
</dbReference>
<sequence>YVIQSNIWSKLWGLQFENPLGMAAGFDKHGEAIKGLHKMGFGFVEIGSVTPKPQSGNPKPRVFRLTEDRAIINRYGFNSDGHEVVHSRLQDLKSSGFQGIIGVNLGKNKNSNNPNVDFIEGISKFSDVADYFVINVSSPNTPGLRSLQNRLKLEELLTVVNEMRSTLPKRPPLLLKIAPDLSNQEQKDIAEIVQKSETNVDGIIISNTTLRRINLSNNLKKESGGLSGAPIAELSTIMIANMYQLTNGKIPIVGVGGVFNGADAYAKIKAGASLVQIYTSFAYHGPPIIAKIKSELSELLLKDGYQSVAEAVGTNAKEILLTST</sequence>
<dbReference type="CDD" id="cd04738">
    <property type="entry name" value="DHOD_2_like"/>
    <property type="match status" value="1"/>
</dbReference>